<dbReference type="Proteomes" id="UP001497472">
    <property type="component" value="Unassembled WGS sequence"/>
</dbReference>
<reference evidence="1 2" key="1">
    <citation type="submission" date="2023-11" db="EMBL/GenBank/DDBJ databases">
        <authorList>
            <person name="Okamura Y."/>
        </authorList>
    </citation>
    <scope>NUCLEOTIDE SEQUENCE [LARGE SCALE GENOMIC DNA]</scope>
</reference>
<evidence type="ECO:0000313" key="1">
    <source>
        <dbReference type="EMBL" id="CAK1544929.1"/>
    </source>
</evidence>
<name>A0AAV1J914_9NEOP</name>
<gene>
    <name evidence="1" type="ORF">LNINA_LOCUS4633</name>
</gene>
<keyword evidence="2" id="KW-1185">Reference proteome</keyword>
<dbReference type="AlphaFoldDB" id="A0AAV1J914"/>
<sequence>MCTQLNIHRKLQDVHTAKHPWEQVASPGFPQNFPYSHAARPPHQRSQSPMLIFTTATLNFVKSLSDHQLVLGHHSGLCGGLCPAVGK</sequence>
<protein>
    <submittedName>
        <fullName evidence="1">Uncharacterized protein</fullName>
    </submittedName>
</protein>
<accession>A0AAV1J914</accession>
<comment type="caution">
    <text evidence="1">The sequence shown here is derived from an EMBL/GenBank/DDBJ whole genome shotgun (WGS) entry which is preliminary data.</text>
</comment>
<dbReference type="EMBL" id="CAVLEF010000006">
    <property type="protein sequence ID" value="CAK1544929.1"/>
    <property type="molecule type" value="Genomic_DNA"/>
</dbReference>
<organism evidence="1 2">
    <name type="scientific">Leptosia nina</name>
    <dbReference type="NCBI Taxonomy" id="320188"/>
    <lineage>
        <taxon>Eukaryota</taxon>
        <taxon>Metazoa</taxon>
        <taxon>Ecdysozoa</taxon>
        <taxon>Arthropoda</taxon>
        <taxon>Hexapoda</taxon>
        <taxon>Insecta</taxon>
        <taxon>Pterygota</taxon>
        <taxon>Neoptera</taxon>
        <taxon>Endopterygota</taxon>
        <taxon>Lepidoptera</taxon>
        <taxon>Glossata</taxon>
        <taxon>Ditrysia</taxon>
        <taxon>Papilionoidea</taxon>
        <taxon>Pieridae</taxon>
        <taxon>Pierinae</taxon>
        <taxon>Leptosia</taxon>
    </lineage>
</organism>
<proteinExistence type="predicted"/>
<evidence type="ECO:0000313" key="2">
    <source>
        <dbReference type="Proteomes" id="UP001497472"/>
    </source>
</evidence>